<dbReference type="HAMAP" id="MF_01940">
    <property type="entry name" value="RNA_CPDase"/>
    <property type="match status" value="1"/>
</dbReference>
<dbReference type="NCBIfam" id="TIGR02258">
    <property type="entry name" value="2_5_ligase"/>
    <property type="match status" value="1"/>
</dbReference>
<dbReference type="InterPro" id="IPR009097">
    <property type="entry name" value="Cyclic_Pdiesterase"/>
</dbReference>
<reference evidence="2" key="1">
    <citation type="submission" date="2018-06" db="EMBL/GenBank/DDBJ databases">
        <authorList>
            <person name="Zhirakovskaya E."/>
        </authorList>
    </citation>
    <scope>NUCLEOTIDE SEQUENCE</scope>
</reference>
<dbReference type="PANTHER" id="PTHR35561">
    <property type="entry name" value="RNA 2',3'-CYCLIC PHOSPHODIESTERASE"/>
    <property type="match status" value="1"/>
</dbReference>
<dbReference type="InterPro" id="IPR004175">
    <property type="entry name" value="RNA_CPDase"/>
</dbReference>
<proteinExistence type="inferred from homology"/>
<sequence>MLTANTVQQVKSRRVFLALWPDDRVRRQLVDTFAASPQAHFQGCIFKSSNLHLTLHFLGNLALHQLDCTHGVASKVRLPAFDLRLNCYGYFRQPKVFWIGPDRVPEGLRKLHTELAKKLANCDYQAEKRAFTPHVTLMRKLISAEQFIAPEAINWHVDRFALVESRPGKEMVEYRPLEFYKLA</sequence>
<evidence type="ECO:0000256" key="1">
    <source>
        <dbReference type="ARBA" id="ARBA00022801"/>
    </source>
</evidence>
<evidence type="ECO:0008006" key="3">
    <source>
        <dbReference type="Google" id="ProtNLM"/>
    </source>
</evidence>
<protein>
    <recommendedName>
        <fullName evidence="3">2'-5' RNA ligase</fullName>
    </recommendedName>
</protein>
<accession>A0A3B0XTR5</accession>
<evidence type="ECO:0000313" key="2">
    <source>
        <dbReference type="EMBL" id="VAW59524.1"/>
    </source>
</evidence>
<dbReference type="Pfam" id="PF13563">
    <property type="entry name" value="2_5_RNA_ligase2"/>
    <property type="match status" value="1"/>
</dbReference>
<organism evidence="2">
    <name type="scientific">hydrothermal vent metagenome</name>
    <dbReference type="NCBI Taxonomy" id="652676"/>
    <lineage>
        <taxon>unclassified sequences</taxon>
        <taxon>metagenomes</taxon>
        <taxon>ecological metagenomes</taxon>
    </lineage>
</organism>
<keyword evidence="1" id="KW-0378">Hydrolase</keyword>
<dbReference type="GO" id="GO:0004113">
    <property type="term" value="F:2',3'-cyclic-nucleotide 3'-phosphodiesterase activity"/>
    <property type="evidence" value="ECO:0007669"/>
    <property type="project" value="InterPro"/>
</dbReference>
<dbReference type="EMBL" id="UOFG01000087">
    <property type="protein sequence ID" value="VAW59524.1"/>
    <property type="molecule type" value="Genomic_DNA"/>
</dbReference>
<dbReference type="Gene3D" id="3.90.1140.10">
    <property type="entry name" value="Cyclic phosphodiesterase"/>
    <property type="match status" value="1"/>
</dbReference>
<gene>
    <name evidence="2" type="ORF">MNBD_GAMMA11-2907</name>
</gene>
<dbReference type="SUPFAM" id="SSF55144">
    <property type="entry name" value="LigT-like"/>
    <property type="match status" value="1"/>
</dbReference>
<dbReference type="PANTHER" id="PTHR35561:SF1">
    <property type="entry name" value="RNA 2',3'-CYCLIC PHOSPHODIESTERASE"/>
    <property type="match status" value="1"/>
</dbReference>
<dbReference type="GO" id="GO:0008664">
    <property type="term" value="F:RNA 2',3'-cyclic 3'-phosphodiesterase activity"/>
    <property type="evidence" value="ECO:0007669"/>
    <property type="project" value="InterPro"/>
</dbReference>
<name>A0A3B0XTR5_9ZZZZ</name>
<dbReference type="AlphaFoldDB" id="A0A3B0XTR5"/>